<feature type="region of interest" description="Disordered" evidence="1">
    <location>
        <begin position="1"/>
        <end position="38"/>
    </location>
</feature>
<feature type="compositionally biased region" description="Basic residues" evidence="1">
    <location>
        <begin position="849"/>
        <end position="858"/>
    </location>
</feature>
<keyword evidence="4" id="KW-1185">Reference proteome</keyword>
<feature type="domain" description="DUF8035" evidence="2">
    <location>
        <begin position="795"/>
        <end position="847"/>
    </location>
</feature>
<feature type="compositionally biased region" description="Low complexity" evidence="1">
    <location>
        <begin position="14"/>
        <end position="34"/>
    </location>
</feature>
<dbReference type="Pfam" id="PF26118">
    <property type="entry name" value="DUF8035"/>
    <property type="match status" value="1"/>
</dbReference>
<accession>A0ABR3YJ51</accession>
<feature type="compositionally biased region" description="Polar residues" evidence="1">
    <location>
        <begin position="145"/>
        <end position="161"/>
    </location>
</feature>
<evidence type="ECO:0000259" key="2">
    <source>
        <dbReference type="Pfam" id="PF26118"/>
    </source>
</evidence>
<protein>
    <recommendedName>
        <fullName evidence="2">DUF8035 domain-containing protein</fullName>
    </recommendedName>
</protein>
<feature type="compositionally biased region" description="Polar residues" evidence="1">
    <location>
        <begin position="670"/>
        <end position="680"/>
    </location>
</feature>
<reference evidence="3 4" key="1">
    <citation type="journal article" date="2024" name="IMA Fungus">
        <title>IMA Genome - F19 : A genome assembly and annotation guide to empower mycologists, including annotated draft genome sequences of Ceratocystis pirilliformis, Diaporthe australafricana, Fusarium ophioides, Paecilomyces lecythidis, and Sporothrix stenoceras.</title>
        <authorList>
            <person name="Aylward J."/>
            <person name="Wilson A.M."/>
            <person name="Visagie C.M."/>
            <person name="Spraker J."/>
            <person name="Barnes I."/>
            <person name="Buitendag C."/>
            <person name="Ceriani C."/>
            <person name="Del Mar Angel L."/>
            <person name="du Plessis D."/>
            <person name="Fuchs T."/>
            <person name="Gasser K."/>
            <person name="Kramer D."/>
            <person name="Li W."/>
            <person name="Munsamy K."/>
            <person name="Piso A."/>
            <person name="Price J.L."/>
            <person name="Sonnekus B."/>
            <person name="Thomas C."/>
            <person name="van der Nest A."/>
            <person name="van Dijk A."/>
            <person name="van Heerden A."/>
            <person name="van Vuuren N."/>
            <person name="Yilmaz N."/>
            <person name="Duong T.A."/>
            <person name="van der Merwe N.A."/>
            <person name="Wingfield M.J."/>
            <person name="Wingfield B.D."/>
        </authorList>
    </citation>
    <scope>NUCLEOTIDE SEQUENCE [LARGE SCALE GENOMIC DNA]</scope>
    <source>
        <strain evidence="3 4">CMW 12675</strain>
    </source>
</reference>
<feature type="region of interest" description="Disordered" evidence="1">
    <location>
        <begin position="70"/>
        <end position="207"/>
    </location>
</feature>
<feature type="compositionally biased region" description="Basic and acidic residues" evidence="1">
    <location>
        <begin position="188"/>
        <end position="197"/>
    </location>
</feature>
<dbReference type="InterPro" id="IPR058348">
    <property type="entry name" value="DUF8035"/>
</dbReference>
<organism evidence="3 4">
    <name type="scientific">Ceratocystis pirilliformis</name>
    <dbReference type="NCBI Taxonomy" id="259994"/>
    <lineage>
        <taxon>Eukaryota</taxon>
        <taxon>Fungi</taxon>
        <taxon>Dikarya</taxon>
        <taxon>Ascomycota</taxon>
        <taxon>Pezizomycotina</taxon>
        <taxon>Sordariomycetes</taxon>
        <taxon>Hypocreomycetidae</taxon>
        <taxon>Microascales</taxon>
        <taxon>Ceratocystidaceae</taxon>
        <taxon>Ceratocystis</taxon>
    </lineage>
</organism>
<feature type="compositionally biased region" description="Polar residues" evidence="1">
    <location>
        <begin position="242"/>
        <end position="256"/>
    </location>
</feature>
<feature type="compositionally biased region" description="Basic and acidic residues" evidence="1">
    <location>
        <begin position="859"/>
        <end position="911"/>
    </location>
</feature>
<feature type="compositionally biased region" description="Basic and acidic residues" evidence="1">
    <location>
        <begin position="542"/>
        <end position="606"/>
    </location>
</feature>
<feature type="compositionally biased region" description="Low complexity" evidence="1">
    <location>
        <begin position="681"/>
        <end position="708"/>
    </location>
</feature>
<evidence type="ECO:0000256" key="1">
    <source>
        <dbReference type="SAM" id="MobiDB-lite"/>
    </source>
</evidence>
<feature type="region of interest" description="Disordered" evidence="1">
    <location>
        <begin position="232"/>
        <end position="270"/>
    </location>
</feature>
<evidence type="ECO:0000313" key="3">
    <source>
        <dbReference type="EMBL" id="KAL1888242.1"/>
    </source>
</evidence>
<proteinExistence type="predicted"/>
<feature type="region of interest" description="Disordered" evidence="1">
    <location>
        <begin position="849"/>
        <end position="911"/>
    </location>
</feature>
<feature type="compositionally biased region" description="Low complexity" evidence="1">
    <location>
        <begin position="625"/>
        <end position="638"/>
    </location>
</feature>
<feature type="compositionally biased region" description="Basic and acidic residues" evidence="1">
    <location>
        <begin position="442"/>
        <end position="476"/>
    </location>
</feature>
<feature type="compositionally biased region" description="Low complexity" evidence="1">
    <location>
        <begin position="111"/>
        <end position="121"/>
    </location>
</feature>
<feature type="compositionally biased region" description="Basic and acidic residues" evidence="1">
    <location>
        <begin position="513"/>
        <end position="535"/>
    </location>
</feature>
<comment type="caution">
    <text evidence="3">The sequence shown here is derived from an EMBL/GenBank/DDBJ whole genome shotgun (WGS) entry which is preliminary data.</text>
</comment>
<name>A0ABR3YJ51_9PEZI</name>
<feature type="region of interest" description="Disordered" evidence="1">
    <location>
        <begin position="388"/>
        <end position="789"/>
    </location>
</feature>
<dbReference type="EMBL" id="JAWDJO010000271">
    <property type="protein sequence ID" value="KAL1888242.1"/>
    <property type="molecule type" value="Genomic_DNA"/>
</dbReference>
<gene>
    <name evidence="3" type="ORF">Cpir12675_006249</name>
</gene>
<evidence type="ECO:0000313" key="4">
    <source>
        <dbReference type="Proteomes" id="UP001583280"/>
    </source>
</evidence>
<feature type="compositionally biased region" description="Basic and acidic residues" evidence="1">
    <location>
        <begin position="419"/>
        <end position="431"/>
    </location>
</feature>
<dbReference type="PANTHER" id="PTHR42081">
    <property type="entry name" value="ZINC FINGER PROTEIN DHHC DOMAIN CONTAINING PROTEIN"/>
    <property type="match status" value="1"/>
</dbReference>
<feature type="compositionally biased region" description="Basic and acidic residues" evidence="1">
    <location>
        <begin position="648"/>
        <end position="665"/>
    </location>
</feature>
<sequence length="911" mass="103269">MDDRSHFYQPSPPQHQQSQQSQQQKHLQLPLQLQRSASSAFTNHEMSYATKADYPDYIDEAAFVIATPRTTHPHTHVGGGGSDSTMTSPHLSSQAPYVGSAPHRFPPGQKSSVPSSVNSTTSPPPERGYRSPSTHGTLPVRSRSKSPSSNGKISYVMSDSNRMYGVGSGSTKRSKSHVRGHSYVSPNRDYDRHHPDDFLDSPTSPRADYPHQMNTGASVGGRFNGGDRFDIGGRMRFGSGPTDASESDYQCSTNSVDAYDVSTRSERDPQHQRPVLMYDQGRANLNVTTTTTENARRVPLMGSTRPGPPTYETSPKANQLVMQTSPRASTSNTSSSVYQTMCYTYDMREAEKRKVEDEDLQRLAKRFALKNDANRDKRMLQLEYCDDTSSKRGFGLHPPDPEFDNDYHERPTLPQPPPRDTRDDADRDRRARGGISSNSGNRSEDDVRARKGGRDAMALKDKSQREWNHMAEDQRYKSSQNMTPDDSDFEDRQDDTLGGEDFALVNLTSPDRSAIRDEREVRDGGRKRTKNESPTKRSAQSRARERINWEQERDDGWARQEEGKEKRLRAERERELERERERERERKNREMEREAKAEKEKQRQRDASVAASSRLPPTPPKEPQIKSSIRSSSTSPTTRTKKFGAVGDESRDASEHADSRDKRPELPSASGITTPNSSITPASSSPQPAGSPPLAKSAAAFELASAVSEGDEEDTPRGRTKPTDVPEKKQVRVVSPKREKSQGPKKLKGILKQPSKFPENNDINELPNATGDSSDDRRDRNKELVETGNSIPEGARWTRLTRRIVNREALDMENEKYDIMDDQIIVMRVLSHTEIQAYADATAELRAKRAERRRKHMAHRDDGAESSRRTTRSRNDRNERRRDESAEHDRRREKRRERGERDTYRSERDRY</sequence>
<dbReference type="PANTHER" id="PTHR42081:SF2">
    <property type="entry name" value="NIPPED-B-LIKE PROTEIN B"/>
    <property type="match status" value="1"/>
</dbReference>
<feature type="compositionally biased region" description="Basic and acidic residues" evidence="1">
    <location>
        <begin position="715"/>
        <end position="742"/>
    </location>
</feature>
<feature type="compositionally biased region" description="Polar residues" evidence="1">
    <location>
        <begin position="83"/>
        <end position="95"/>
    </location>
</feature>
<dbReference type="Proteomes" id="UP001583280">
    <property type="component" value="Unassembled WGS sequence"/>
</dbReference>
<feature type="compositionally biased region" description="Basic and acidic residues" evidence="1">
    <location>
        <begin position="774"/>
        <end position="785"/>
    </location>
</feature>